<evidence type="ECO:0000313" key="2">
    <source>
        <dbReference type="EMBL" id="KAF2658947.1"/>
    </source>
</evidence>
<protein>
    <submittedName>
        <fullName evidence="2">Uncharacterized protein</fullName>
    </submittedName>
</protein>
<keyword evidence="3" id="KW-1185">Reference proteome</keyword>
<dbReference type="AlphaFoldDB" id="A0A6A6TIC4"/>
<dbReference type="EMBL" id="MU004311">
    <property type="protein sequence ID" value="KAF2658947.1"/>
    <property type="molecule type" value="Genomic_DNA"/>
</dbReference>
<evidence type="ECO:0000313" key="3">
    <source>
        <dbReference type="Proteomes" id="UP000799324"/>
    </source>
</evidence>
<name>A0A6A6TIC4_9PLEO</name>
<evidence type="ECO:0000256" key="1">
    <source>
        <dbReference type="SAM" id="SignalP"/>
    </source>
</evidence>
<accession>A0A6A6TIC4</accession>
<keyword evidence="1" id="KW-0732">Signal</keyword>
<organism evidence="2 3">
    <name type="scientific">Lophiostoma macrostomum CBS 122681</name>
    <dbReference type="NCBI Taxonomy" id="1314788"/>
    <lineage>
        <taxon>Eukaryota</taxon>
        <taxon>Fungi</taxon>
        <taxon>Dikarya</taxon>
        <taxon>Ascomycota</taxon>
        <taxon>Pezizomycotina</taxon>
        <taxon>Dothideomycetes</taxon>
        <taxon>Pleosporomycetidae</taxon>
        <taxon>Pleosporales</taxon>
        <taxon>Lophiostomataceae</taxon>
        <taxon>Lophiostoma</taxon>
    </lineage>
</organism>
<reference evidence="2" key="1">
    <citation type="journal article" date="2020" name="Stud. Mycol.">
        <title>101 Dothideomycetes genomes: a test case for predicting lifestyles and emergence of pathogens.</title>
        <authorList>
            <person name="Haridas S."/>
            <person name="Albert R."/>
            <person name="Binder M."/>
            <person name="Bloem J."/>
            <person name="Labutti K."/>
            <person name="Salamov A."/>
            <person name="Andreopoulos B."/>
            <person name="Baker S."/>
            <person name="Barry K."/>
            <person name="Bills G."/>
            <person name="Bluhm B."/>
            <person name="Cannon C."/>
            <person name="Castanera R."/>
            <person name="Culley D."/>
            <person name="Daum C."/>
            <person name="Ezra D."/>
            <person name="Gonzalez J."/>
            <person name="Henrissat B."/>
            <person name="Kuo A."/>
            <person name="Liang C."/>
            <person name="Lipzen A."/>
            <person name="Lutzoni F."/>
            <person name="Magnuson J."/>
            <person name="Mondo S."/>
            <person name="Nolan M."/>
            <person name="Ohm R."/>
            <person name="Pangilinan J."/>
            <person name="Park H.-J."/>
            <person name="Ramirez L."/>
            <person name="Alfaro M."/>
            <person name="Sun H."/>
            <person name="Tritt A."/>
            <person name="Yoshinaga Y."/>
            <person name="Zwiers L.-H."/>
            <person name="Turgeon B."/>
            <person name="Goodwin S."/>
            <person name="Spatafora J."/>
            <person name="Crous P."/>
            <person name="Grigoriev I."/>
        </authorList>
    </citation>
    <scope>NUCLEOTIDE SEQUENCE</scope>
    <source>
        <strain evidence="2">CBS 122681</strain>
    </source>
</reference>
<dbReference type="Proteomes" id="UP000799324">
    <property type="component" value="Unassembled WGS sequence"/>
</dbReference>
<proteinExistence type="predicted"/>
<feature type="chain" id="PRO_5025358474" evidence="1">
    <location>
        <begin position="19"/>
        <end position="112"/>
    </location>
</feature>
<sequence length="112" mass="12117">MKLSLLFLSFIGAIISSAAPNAVAVPQPEVTDITPMSSCTWPCNYNGYCHCYYNPATMICSWKGCIGSQPPTTDCKECSDWLSACGARGLKDCKKVLCQEGPLFCGDCQECK</sequence>
<gene>
    <name evidence="2" type="ORF">K491DRAFT_676090</name>
</gene>
<feature type="signal peptide" evidence="1">
    <location>
        <begin position="1"/>
        <end position="18"/>
    </location>
</feature>